<accession>A0ABP6XWF4</accession>
<name>A0ABP6XWF4_9ACTN</name>
<evidence type="ECO:0000256" key="1">
    <source>
        <dbReference type="ARBA" id="ARBA00005417"/>
    </source>
</evidence>
<dbReference type="SUPFAM" id="SSF52540">
    <property type="entry name" value="P-loop containing nucleoside triphosphate hydrolases"/>
    <property type="match status" value="2"/>
</dbReference>
<comment type="caution">
    <text evidence="6">The sequence shown here is derived from an EMBL/GenBank/DDBJ whole genome shotgun (WGS) entry which is preliminary data.</text>
</comment>
<dbReference type="PANTHER" id="PTHR43776:SF7">
    <property type="entry name" value="D,D-DIPEPTIDE TRANSPORT ATP-BINDING PROTEIN DDPF-RELATED"/>
    <property type="match status" value="1"/>
</dbReference>
<dbReference type="Proteomes" id="UP001500630">
    <property type="component" value="Unassembled WGS sequence"/>
</dbReference>
<dbReference type="CDD" id="cd03257">
    <property type="entry name" value="ABC_NikE_OppD_transporters"/>
    <property type="match status" value="2"/>
</dbReference>
<dbReference type="Pfam" id="PF08352">
    <property type="entry name" value="oligo_HPY"/>
    <property type="match status" value="1"/>
</dbReference>
<dbReference type="InterPro" id="IPR050319">
    <property type="entry name" value="ABC_transp_ATP-bind"/>
</dbReference>
<organism evidence="6 7">
    <name type="scientific">Nonomuraea rosea</name>
    <dbReference type="NCBI Taxonomy" id="638574"/>
    <lineage>
        <taxon>Bacteria</taxon>
        <taxon>Bacillati</taxon>
        <taxon>Actinomycetota</taxon>
        <taxon>Actinomycetes</taxon>
        <taxon>Streptosporangiales</taxon>
        <taxon>Streptosporangiaceae</taxon>
        <taxon>Nonomuraea</taxon>
    </lineage>
</organism>
<dbReference type="RefSeq" id="WP_345567454.1">
    <property type="nucleotide sequence ID" value="NZ_BAABDQ010000015.1"/>
</dbReference>
<dbReference type="NCBIfam" id="NF007739">
    <property type="entry name" value="PRK10419.1"/>
    <property type="match status" value="2"/>
</dbReference>
<dbReference type="InterPro" id="IPR017871">
    <property type="entry name" value="ABC_transporter-like_CS"/>
</dbReference>
<comment type="similarity">
    <text evidence="1">Belongs to the ABC transporter superfamily.</text>
</comment>
<dbReference type="InterPro" id="IPR003439">
    <property type="entry name" value="ABC_transporter-like_ATP-bd"/>
</dbReference>
<evidence type="ECO:0000256" key="3">
    <source>
        <dbReference type="ARBA" id="ARBA00022741"/>
    </source>
</evidence>
<dbReference type="GO" id="GO:0005524">
    <property type="term" value="F:ATP binding"/>
    <property type="evidence" value="ECO:0007669"/>
    <property type="project" value="UniProtKB-KW"/>
</dbReference>
<dbReference type="PANTHER" id="PTHR43776">
    <property type="entry name" value="TRANSPORT ATP-BINDING PROTEIN"/>
    <property type="match status" value="1"/>
</dbReference>
<dbReference type="Pfam" id="PF00005">
    <property type="entry name" value="ABC_tran"/>
    <property type="match status" value="2"/>
</dbReference>
<evidence type="ECO:0000256" key="2">
    <source>
        <dbReference type="ARBA" id="ARBA00022448"/>
    </source>
</evidence>
<keyword evidence="7" id="KW-1185">Reference proteome</keyword>
<dbReference type="PROSITE" id="PS50893">
    <property type="entry name" value="ABC_TRANSPORTER_2"/>
    <property type="match status" value="2"/>
</dbReference>
<dbReference type="PROSITE" id="PS00211">
    <property type="entry name" value="ABC_TRANSPORTER_1"/>
    <property type="match status" value="2"/>
</dbReference>
<protein>
    <submittedName>
        <fullName evidence="6">ABC transporter ATP-binding protein</fullName>
    </submittedName>
</protein>
<reference evidence="7" key="1">
    <citation type="journal article" date="2019" name="Int. J. Syst. Evol. Microbiol.">
        <title>The Global Catalogue of Microorganisms (GCM) 10K type strain sequencing project: providing services to taxonomists for standard genome sequencing and annotation.</title>
        <authorList>
            <consortium name="The Broad Institute Genomics Platform"/>
            <consortium name="The Broad Institute Genome Sequencing Center for Infectious Disease"/>
            <person name="Wu L."/>
            <person name="Ma J."/>
        </authorList>
    </citation>
    <scope>NUCLEOTIDE SEQUENCE [LARGE SCALE GENOMIC DNA]</scope>
    <source>
        <strain evidence="7">JCM 17326</strain>
    </source>
</reference>
<keyword evidence="4 6" id="KW-0067">ATP-binding</keyword>
<keyword evidence="3" id="KW-0547">Nucleotide-binding</keyword>
<dbReference type="SMART" id="SM00382">
    <property type="entry name" value="AAA"/>
    <property type="match status" value="2"/>
</dbReference>
<proteinExistence type="inferred from homology"/>
<gene>
    <name evidence="6" type="ORF">GCM10022419_063390</name>
</gene>
<evidence type="ECO:0000259" key="5">
    <source>
        <dbReference type="PROSITE" id="PS50893"/>
    </source>
</evidence>
<dbReference type="InterPro" id="IPR013563">
    <property type="entry name" value="Oligopep_ABC_C"/>
</dbReference>
<evidence type="ECO:0000313" key="7">
    <source>
        <dbReference type="Proteomes" id="UP001500630"/>
    </source>
</evidence>
<dbReference type="EMBL" id="BAABDQ010000015">
    <property type="protein sequence ID" value="GAA3573705.1"/>
    <property type="molecule type" value="Genomic_DNA"/>
</dbReference>
<evidence type="ECO:0000313" key="6">
    <source>
        <dbReference type="EMBL" id="GAA3573705.1"/>
    </source>
</evidence>
<feature type="domain" description="ABC transporter" evidence="5">
    <location>
        <begin position="4"/>
        <end position="250"/>
    </location>
</feature>
<dbReference type="NCBIfam" id="NF008453">
    <property type="entry name" value="PRK11308.1"/>
    <property type="match status" value="2"/>
</dbReference>
<sequence>MSLLEVRDLAVSYDGRRAVEGISLTVEPGEVVAVVGESGSGKTTTAHAVIGLLPANATVDGGHILLGGADLATWPARRMESVRGAQIGLIPQDPGNSLDPVKTIGTQIGEVLRIHKRGDRRAIRGRVLDLLARVGLPDPEARARQYPHQLSGGMRQRVLIAIAIALEPRLIIADEPTSALDVTVQRRILDLIDDLRAESGTALLLVTHDLGVAASRSDRLVVMKDGRIEEQGPTAAVLSSPQARYTERLLHDAPALSAAPFRDPPEPAAGPAITVRDLVKEFRLGRQPFRAVDGVSFEVARGTTHALVGESGSGKTTTARMVVRFEEPTSGTVSIAGAGEGRGFRRQVQLVHQNPYGSLDPRQQIADIVEEPLRNFRLGDRAARRERVLDLLDRVALPRDVRTRRPGELSGGQRQRVAIARALAAGPEVLVLDEAVSALDVTVQAQILGLLEELQRDLGLTYLFISHDLAVVRQISHTVSVMNKGTIVEAGTTREVFTAPRHDYTRELLAAIPEPVQ</sequence>
<keyword evidence="2" id="KW-0813">Transport</keyword>
<feature type="domain" description="ABC transporter" evidence="5">
    <location>
        <begin position="273"/>
        <end position="509"/>
    </location>
</feature>
<dbReference type="InterPro" id="IPR003593">
    <property type="entry name" value="AAA+_ATPase"/>
</dbReference>
<dbReference type="Gene3D" id="3.40.50.300">
    <property type="entry name" value="P-loop containing nucleotide triphosphate hydrolases"/>
    <property type="match status" value="2"/>
</dbReference>
<dbReference type="InterPro" id="IPR027417">
    <property type="entry name" value="P-loop_NTPase"/>
</dbReference>
<evidence type="ECO:0000256" key="4">
    <source>
        <dbReference type="ARBA" id="ARBA00022840"/>
    </source>
</evidence>